<dbReference type="PATRIC" id="fig|584657.3.peg.2840"/>
<dbReference type="PANTHER" id="PTHR30032:SF8">
    <property type="entry name" value="GERMINATION-SPECIFIC N-ACETYLMURAMOYL-L-ALANINE AMIDASE"/>
    <property type="match status" value="1"/>
</dbReference>
<dbReference type="AlphaFoldDB" id="W9GKB8"/>
<keyword evidence="4" id="KW-1185">Reference proteome</keyword>
<dbReference type="Pfam" id="PF08486">
    <property type="entry name" value="SpoIID"/>
    <property type="match status" value="1"/>
</dbReference>
<evidence type="ECO:0000256" key="1">
    <source>
        <dbReference type="SAM" id="SignalP"/>
    </source>
</evidence>
<dbReference type="NCBIfam" id="TIGR02669">
    <property type="entry name" value="SpoIID_LytB"/>
    <property type="match status" value="1"/>
</dbReference>
<dbReference type="InterPro" id="IPR013693">
    <property type="entry name" value="SpoIID/LytB_N"/>
</dbReference>
<dbReference type="InterPro" id="IPR013486">
    <property type="entry name" value="SpoIID/LytB"/>
</dbReference>
<feature type="chain" id="PRO_5004921117" description="Sporulation stage II protein D amidase enhancer LytB N-terminal domain-containing protein" evidence="1">
    <location>
        <begin position="23"/>
        <end position="732"/>
    </location>
</feature>
<name>W9GKB8_9MICO</name>
<dbReference type="Pfam" id="PF04122">
    <property type="entry name" value="CW_binding_2"/>
    <property type="match status" value="3"/>
</dbReference>
<dbReference type="InterPro" id="IPR051922">
    <property type="entry name" value="Bact_Sporulation_Assoc"/>
</dbReference>
<dbReference type="GO" id="GO:0030435">
    <property type="term" value="P:sporulation resulting in formation of a cellular spore"/>
    <property type="evidence" value="ECO:0007669"/>
    <property type="project" value="InterPro"/>
</dbReference>
<organism evidence="3 4">
    <name type="scientific">Intrasporangium chromatireducens Q5-1</name>
    <dbReference type="NCBI Taxonomy" id="584657"/>
    <lineage>
        <taxon>Bacteria</taxon>
        <taxon>Bacillati</taxon>
        <taxon>Actinomycetota</taxon>
        <taxon>Actinomycetes</taxon>
        <taxon>Micrococcales</taxon>
        <taxon>Intrasporangiaceae</taxon>
        <taxon>Intrasporangium</taxon>
    </lineage>
</organism>
<gene>
    <name evidence="3" type="ORF">N864_21465</name>
</gene>
<proteinExistence type="predicted"/>
<dbReference type="Proteomes" id="UP000019494">
    <property type="component" value="Unassembled WGS sequence"/>
</dbReference>
<feature type="signal peptide" evidence="1">
    <location>
        <begin position="1"/>
        <end position="22"/>
    </location>
</feature>
<evidence type="ECO:0000259" key="2">
    <source>
        <dbReference type="Pfam" id="PF08486"/>
    </source>
</evidence>
<evidence type="ECO:0000313" key="4">
    <source>
        <dbReference type="Proteomes" id="UP000019494"/>
    </source>
</evidence>
<sequence>MLTAAAVVAAIPAVGLAPTASAASLPAPQPGAEVYLRPADGVFDVVGGGYGHGIGMSQYGAQGAATKGLKHNQILGFYYPGTALKTEAATSIKIGITTDNDGIIQVGGRPGLSIKTGSISTTLPTTPTQWRVRATGTTATTCVVESLTSGKWSAYNSGKTPCPVTFSNSATGADKSTVDLFLPGGERRVYRGTITAHHPGTTKLATVNSLSMQDYLRGVVPSEMPPSWQLEALKSQAVAARTYAATRSKHTSYYDTCDTTSCQVYKGRGKRNSDGSISSYEWTSTNTAIDQTLGQVLKYGTTLATTMYSSSNGGRTVAVSGYAYLPAKNDPYDGAYASGRPHAWNANLPVASLERTFGIARVERLQVLRRDGSGDWGGRVLSVRVEGFTSSGDYVSKDTSGNGIMSARQWPGYSDGLASNYFTINQKVPNPGTVARISGSDRYATAAEASRAFPAGVDVVYVATGREFPDALAGAARAASNGAPLLLTQPTSVPAPTRDAMARLRPGRVVVLGSAGAISDSVAQTLKSMTTTGNLQRVGGKDRYETAAMLARYYPSGARVAYVATGVDFPDALAGAALAGRDKAPVLLTKPTSLPPATASALSSLRPDRIVVLGSTGAVSAGVASQLAGYTRSRTVTRLAGSDRYGTAAAVAQQFGSATSVYVPSGENFPDALAAAAVAGAAGVPVLLTRGDRLPDPIRAQLTRLRPQAAYILGGPTVVTNTVLVKVRDAIH</sequence>
<dbReference type="InterPro" id="IPR007253">
    <property type="entry name" value="Cell_wall-bd_2"/>
</dbReference>
<accession>W9GKB8</accession>
<comment type="caution">
    <text evidence="3">The sequence shown here is derived from an EMBL/GenBank/DDBJ whole genome shotgun (WGS) entry which is preliminary data.</text>
</comment>
<dbReference type="EMBL" id="AWQS01000128">
    <property type="protein sequence ID" value="EWT05278.1"/>
    <property type="molecule type" value="Genomic_DNA"/>
</dbReference>
<keyword evidence="1" id="KW-0732">Signal</keyword>
<feature type="domain" description="Sporulation stage II protein D amidase enhancer LytB N-terminal" evidence="2">
    <location>
        <begin position="202"/>
        <end position="299"/>
    </location>
</feature>
<dbReference type="Gene3D" id="3.40.50.12090">
    <property type="match status" value="1"/>
</dbReference>
<reference evidence="4" key="1">
    <citation type="submission" date="2013-08" db="EMBL/GenBank/DDBJ databases">
        <title>Intrasporangium oryzae NRRL B-24470.</title>
        <authorList>
            <person name="Liu H."/>
            <person name="Wang G."/>
        </authorList>
    </citation>
    <scope>NUCLEOTIDE SEQUENCE [LARGE SCALE GENOMIC DNA]</scope>
    <source>
        <strain evidence="4">Q5-1</strain>
    </source>
</reference>
<dbReference type="PANTHER" id="PTHR30032">
    <property type="entry name" value="N-ACETYLMURAMOYL-L-ALANINE AMIDASE-RELATED"/>
    <property type="match status" value="1"/>
</dbReference>
<protein>
    <recommendedName>
        <fullName evidence="2">Sporulation stage II protein D amidase enhancer LytB N-terminal domain-containing protein</fullName>
    </recommendedName>
</protein>
<evidence type="ECO:0000313" key="3">
    <source>
        <dbReference type="EMBL" id="EWT05278.1"/>
    </source>
</evidence>